<feature type="region of interest" description="Disordered" evidence="1">
    <location>
        <begin position="134"/>
        <end position="154"/>
    </location>
</feature>
<accession>A0A7S4AE49</accession>
<gene>
    <name evidence="2" type="ORF">PAUS00366_LOCUS5499</name>
</gene>
<name>A0A7S4AE49_9STRA</name>
<protein>
    <submittedName>
        <fullName evidence="2">Uncharacterized protein</fullName>
    </submittedName>
</protein>
<evidence type="ECO:0000256" key="1">
    <source>
        <dbReference type="SAM" id="MobiDB-lite"/>
    </source>
</evidence>
<sequence length="982" mass="110604">MNDRDRGSYFSQLVRLEEDDKDDNGTTHTGDNNSDIGNNRCSPFDDHDIDRVEAFTLASSDLIEFVTGMKKRHVMVQKFVASLDGEICDAWPVQDRFNRIGNPALHYSNNNSKKQSHDKRSVMDMDMEVDTIDESSNCERNSHQGCPNSNKGGARRRKLVFDSKNSLRLATITDRCILARIVTAIYLHRNDPSSALNLLFRYVLSTAPSLQLEDYPNYPPVQSLCLIEAILSTQFTTEVVSIVSSNNSNNKNPILMNTNVDEKQKPCYEKPNRTRTLLDYLVDNVLVPDDDPINNNNSPLRVLESFHLVIATCAAIYRIRINHDDTRISELGLVEEAAYQRLKRRLDDGASGARTRRRGANPYPWTSDSIEEISTTNCETLCPYFIENCQRLHESFLQDFTCAMQKDDEASTSTSTSCSFRNQASTSNMMTWMLPMTLVVQGDGNIVRDIFSKWSEMFLSFQSEHCLYVVEACSRAMRQMEIRSLDSYRAVVSSPTTTEVATITRSIVARLVESIVLPTSSWDESISSSNSNDTIPLTSASMLLGICYEVADGEAAVKLIQWQRLLQSSNNVEEEDRKELSLSSEAQNDVSHIIDFWSEFPTVRVINLERRRDRMASFMSQAMHAGLWVLPGVIPPDRWQAMEKQEQQRNDDDTEMISSDKCHDLISYIGTHAIDGSQGSPAEIERNLIEWLELGGVANGRSKIELDSLVLPQWRPNDLRAFDINASDDPNLMVSVSPSEKACALSHIATWRGIASSLDSGFAYTGFARGNPIHSKTGGDNIPPCPVALVLEDDAMLVDRFQERLDQLLRELPRDFHYCALGYARPKEAPLVDVAGCEHIKLPTMTWYLTGYLLSKSGARYLLDRLPVEGPVDAWMGRKMILASNWENDYGDRMGVGDAPHMGPDSLRPALTRKEILLSVQFRAYCAGVPLCDQKVRTAIATGASANHRDKPNQSWRFRDSDILYSGNVSKNNRKRPKQRNN</sequence>
<dbReference type="EMBL" id="HBIX01007017">
    <property type="protein sequence ID" value="CAE0712747.1"/>
    <property type="molecule type" value="Transcribed_RNA"/>
</dbReference>
<feature type="compositionally biased region" description="Polar residues" evidence="1">
    <location>
        <begin position="26"/>
        <end position="41"/>
    </location>
</feature>
<evidence type="ECO:0000313" key="2">
    <source>
        <dbReference type="EMBL" id="CAE0712747.1"/>
    </source>
</evidence>
<dbReference type="AlphaFoldDB" id="A0A7S4AE49"/>
<proteinExistence type="predicted"/>
<reference evidence="2" key="1">
    <citation type="submission" date="2021-01" db="EMBL/GenBank/DDBJ databases">
        <authorList>
            <person name="Corre E."/>
            <person name="Pelletier E."/>
            <person name="Niang G."/>
            <person name="Scheremetjew M."/>
            <person name="Finn R."/>
            <person name="Kale V."/>
            <person name="Holt S."/>
            <person name="Cochrane G."/>
            <person name="Meng A."/>
            <person name="Brown T."/>
            <person name="Cohen L."/>
        </authorList>
    </citation>
    <scope>NUCLEOTIDE SEQUENCE</scope>
    <source>
        <strain evidence="2">10249 10 AB</strain>
    </source>
</reference>
<organism evidence="2">
    <name type="scientific">Pseudo-nitzschia australis</name>
    <dbReference type="NCBI Taxonomy" id="44445"/>
    <lineage>
        <taxon>Eukaryota</taxon>
        <taxon>Sar</taxon>
        <taxon>Stramenopiles</taxon>
        <taxon>Ochrophyta</taxon>
        <taxon>Bacillariophyta</taxon>
        <taxon>Bacillariophyceae</taxon>
        <taxon>Bacillariophycidae</taxon>
        <taxon>Bacillariales</taxon>
        <taxon>Bacillariaceae</taxon>
        <taxon>Pseudo-nitzschia</taxon>
    </lineage>
</organism>
<feature type="region of interest" description="Disordered" evidence="1">
    <location>
        <begin position="16"/>
        <end position="41"/>
    </location>
</feature>
<feature type="compositionally biased region" description="Polar residues" evidence="1">
    <location>
        <begin position="134"/>
        <end position="151"/>
    </location>
</feature>